<feature type="coiled-coil region" evidence="1">
    <location>
        <begin position="321"/>
        <end position="348"/>
    </location>
</feature>
<evidence type="ECO:0000313" key="4">
    <source>
        <dbReference type="EMBL" id="KAH1063817.1"/>
    </source>
</evidence>
<feature type="coiled-coil region" evidence="1">
    <location>
        <begin position="86"/>
        <end position="113"/>
    </location>
</feature>
<dbReference type="Proteomes" id="UP000828251">
    <property type="component" value="Unassembled WGS sequence"/>
</dbReference>
<sequence>MAQDAPHGGRSIKWGYLAHKNWPDFKYCCRSLSDGSLVGPITEIWQHRLFWLGLRGVLKESLFVGVKADLGEFGRRNCLRPHGLEGYALEDMMMAMKKEIEELKRELTIYKVALSNGMLSSRPKQHAMDVPKPEKFKGTRSMVVVDNFLWEMEQYFRAMGIEDDAIKVNTASIYFTNVVLLWWGRRSMDETRRGNTIRTWEEFQRELKKKFYPQYAEKEARAKLHRLTQGITELTVAIAEVESFVELSPTEDKLVSSEPNGMGNGKKTHGKDEEGHSDDSHSTGSSSGNEKPRDAKKGSNNPRDRRKKIKYFLCQGPHMLRKSLKRSIMSTIQKKDKLKEEAKHLEGNPSRVNLMVLIPKKRNVHWDMKVGTKVLSLIQLVEDVSDGRNINSTKQNARKGPSEKLVKRESDMRPIESTVETSLLDKIVGALSKFLSKKAERLWAIRSQDVRIEGIPIGTSQNWGKLE</sequence>
<keyword evidence="1" id="KW-0175">Coiled coil</keyword>
<feature type="compositionally biased region" description="Basic and acidic residues" evidence="2">
    <location>
        <begin position="270"/>
        <end position="281"/>
    </location>
</feature>
<dbReference type="Pfam" id="PF03732">
    <property type="entry name" value="Retrotrans_gag"/>
    <property type="match status" value="1"/>
</dbReference>
<dbReference type="InterPro" id="IPR005162">
    <property type="entry name" value="Retrotrans_gag_dom"/>
</dbReference>
<feature type="region of interest" description="Disordered" evidence="2">
    <location>
        <begin position="249"/>
        <end position="312"/>
    </location>
</feature>
<evidence type="ECO:0000256" key="2">
    <source>
        <dbReference type="SAM" id="MobiDB-lite"/>
    </source>
</evidence>
<keyword evidence="5" id="KW-1185">Reference proteome</keyword>
<protein>
    <recommendedName>
        <fullName evidence="3">Retrotransposon gag domain-containing protein</fullName>
    </recommendedName>
</protein>
<organism evidence="4 5">
    <name type="scientific">Gossypium stocksii</name>
    <dbReference type="NCBI Taxonomy" id="47602"/>
    <lineage>
        <taxon>Eukaryota</taxon>
        <taxon>Viridiplantae</taxon>
        <taxon>Streptophyta</taxon>
        <taxon>Embryophyta</taxon>
        <taxon>Tracheophyta</taxon>
        <taxon>Spermatophyta</taxon>
        <taxon>Magnoliopsida</taxon>
        <taxon>eudicotyledons</taxon>
        <taxon>Gunneridae</taxon>
        <taxon>Pentapetalae</taxon>
        <taxon>rosids</taxon>
        <taxon>malvids</taxon>
        <taxon>Malvales</taxon>
        <taxon>Malvaceae</taxon>
        <taxon>Malvoideae</taxon>
        <taxon>Gossypium</taxon>
    </lineage>
</organism>
<accession>A0A9D3ZSS6</accession>
<dbReference type="OrthoDB" id="997674at2759"/>
<reference evidence="4 5" key="1">
    <citation type="journal article" date="2021" name="Plant Biotechnol. J.">
        <title>Multi-omics assisted identification of the key and species-specific regulatory components of drought-tolerant mechanisms in Gossypium stocksii.</title>
        <authorList>
            <person name="Yu D."/>
            <person name="Ke L."/>
            <person name="Zhang D."/>
            <person name="Wu Y."/>
            <person name="Sun Y."/>
            <person name="Mei J."/>
            <person name="Sun J."/>
            <person name="Sun Y."/>
        </authorList>
    </citation>
    <scope>NUCLEOTIDE SEQUENCE [LARGE SCALE GENOMIC DNA]</scope>
    <source>
        <strain evidence="5">cv. E1</strain>
        <tissue evidence="4">Leaf</tissue>
    </source>
</reference>
<dbReference type="AlphaFoldDB" id="A0A9D3ZSS6"/>
<evidence type="ECO:0000256" key="1">
    <source>
        <dbReference type="SAM" id="Coils"/>
    </source>
</evidence>
<proteinExistence type="predicted"/>
<feature type="domain" description="Retrotransposon gag" evidence="3">
    <location>
        <begin position="171"/>
        <end position="251"/>
    </location>
</feature>
<evidence type="ECO:0000313" key="5">
    <source>
        <dbReference type="Proteomes" id="UP000828251"/>
    </source>
</evidence>
<gene>
    <name evidence="4" type="ORF">J1N35_028804</name>
</gene>
<evidence type="ECO:0000259" key="3">
    <source>
        <dbReference type="Pfam" id="PF03732"/>
    </source>
</evidence>
<comment type="caution">
    <text evidence="4">The sequence shown here is derived from an EMBL/GenBank/DDBJ whole genome shotgun (WGS) entry which is preliminary data.</text>
</comment>
<dbReference type="EMBL" id="JAIQCV010000009">
    <property type="protein sequence ID" value="KAH1063817.1"/>
    <property type="molecule type" value="Genomic_DNA"/>
</dbReference>
<name>A0A9D3ZSS6_9ROSI</name>